<gene>
    <name evidence="2" type="ORF">METZ01_LOCUS142441</name>
</gene>
<organism evidence="2">
    <name type="scientific">marine metagenome</name>
    <dbReference type="NCBI Taxonomy" id="408172"/>
    <lineage>
        <taxon>unclassified sequences</taxon>
        <taxon>metagenomes</taxon>
        <taxon>ecological metagenomes</taxon>
    </lineage>
</organism>
<dbReference type="InterPro" id="IPR008990">
    <property type="entry name" value="Elect_transpt_acc-like_dom_sf"/>
</dbReference>
<protein>
    <recommendedName>
        <fullName evidence="1">Nitrile hydratase beta subunit-like N-terminal domain-containing protein</fullName>
    </recommendedName>
</protein>
<evidence type="ECO:0000313" key="2">
    <source>
        <dbReference type="EMBL" id="SVA89587.1"/>
    </source>
</evidence>
<dbReference type="Pfam" id="PF21006">
    <property type="entry name" value="NHase_beta_N"/>
    <property type="match status" value="1"/>
</dbReference>
<dbReference type="Gene3D" id="1.10.472.20">
    <property type="entry name" value="Nitrile hydratase, beta subunit"/>
    <property type="match status" value="1"/>
</dbReference>
<reference evidence="2" key="1">
    <citation type="submission" date="2018-05" db="EMBL/GenBank/DDBJ databases">
        <authorList>
            <person name="Lanie J.A."/>
            <person name="Ng W.-L."/>
            <person name="Kazmierczak K.M."/>
            <person name="Andrzejewski T.M."/>
            <person name="Davidsen T.M."/>
            <person name="Wayne K.J."/>
            <person name="Tettelin H."/>
            <person name="Glass J.I."/>
            <person name="Rusch D."/>
            <person name="Podicherti R."/>
            <person name="Tsui H.-C.T."/>
            <person name="Winkler M.E."/>
        </authorList>
    </citation>
    <scope>NUCLEOTIDE SEQUENCE</scope>
</reference>
<dbReference type="InterPro" id="IPR042262">
    <property type="entry name" value="CN_hydtase_beta_C"/>
</dbReference>
<dbReference type="SUPFAM" id="SSF50090">
    <property type="entry name" value="Electron transport accessory proteins"/>
    <property type="match status" value="1"/>
</dbReference>
<dbReference type="InterPro" id="IPR049054">
    <property type="entry name" value="CN_hydtase_beta-like_N"/>
</dbReference>
<dbReference type="EMBL" id="UINC01021631">
    <property type="protein sequence ID" value="SVA89587.1"/>
    <property type="molecule type" value="Genomic_DNA"/>
</dbReference>
<dbReference type="AlphaFoldDB" id="A0A381ZLJ1"/>
<sequence length="121" mass="14231">MKMKSDYNLPFTNKNEDQVVFQNPWHSQLFAITVQLSEKGNFSWKEFVKVFGEALKKERLHTKNLDGNNDYFSCWLNALEEILIEKKISNQNTLILLKEDWTQAYLSTPHGKPVNIKNRNV</sequence>
<feature type="domain" description="Nitrile hydratase beta subunit-like N-terminal" evidence="1">
    <location>
        <begin position="15"/>
        <end position="94"/>
    </location>
</feature>
<dbReference type="NCBIfam" id="TIGR03889">
    <property type="entry name" value="nitrile_acc"/>
    <property type="match status" value="1"/>
</dbReference>
<dbReference type="InterPro" id="IPR023808">
    <property type="entry name" value="Nitrile_Hydratase_acc_put"/>
</dbReference>
<evidence type="ECO:0000259" key="1">
    <source>
        <dbReference type="Pfam" id="PF21006"/>
    </source>
</evidence>
<proteinExistence type="predicted"/>
<accession>A0A381ZLJ1</accession>
<name>A0A381ZLJ1_9ZZZZ</name>